<keyword evidence="2" id="KW-1185">Reference proteome</keyword>
<dbReference type="AlphaFoldDB" id="A0A1I2CFM5"/>
<evidence type="ECO:0000313" key="2">
    <source>
        <dbReference type="Proteomes" id="UP000198520"/>
    </source>
</evidence>
<proteinExistence type="predicted"/>
<organism evidence="1 2">
    <name type="scientific">Flavimobilis marinus</name>
    <dbReference type="NCBI Taxonomy" id="285351"/>
    <lineage>
        <taxon>Bacteria</taxon>
        <taxon>Bacillati</taxon>
        <taxon>Actinomycetota</taxon>
        <taxon>Actinomycetes</taxon>
        <taxon>Micrococcales</taxon>
        <taxon>Jonesiaceae</taxon>
        <taxon>Flavimobilis</taxon>
    </lineage>
</organism>
<reference evidence="2" key="1">
    <citation type="submission" date="2016-10" db="EMBL/GenBank/DDBJ databases">
        <authorList>
            <person name="Varghese N."/>
            <person name="Submissions S."/>
        </authorList>
    </citation>
    <scope>NUCLEOTIDE SEQUENCE [LARGE SCALE GENOMIC DNA]</scope>
    <source>
        <strain evidence="2">DSM 19083</strain>
    </source>
</reference>
<evidence type="ECO:0000313" key="1">
    <source>
        <dbReference type="EMBL" id="SFE66972.1"/>
    </source>
</evidence>
<name>A0A1I2CFM5_9MICO</name>
<gene>
    <name evidence="1" type="ORF">SAMN04488035_0103</name>
</gene>
<dbReference type="EMBL" id="FONZ01000001">
    <property type="protein sequence ID" value="SFE66972.1"/>
    <property type="molecule type" value="Genomic_DNA"/>
</dbReference>
<dbReference type="STRING" id="285351.SAMN04488035_0103"/>
<protein>
    <submittedName>
        <fullName evidence="1">Uncharacterized protein</fullName>
    </submittedName>
</protein>
<sequence>MTLMQKAVLPAQSVAYVEGGYDRVAGFVVPAEAVSAARTPAELFVAHGLGFPGSPVSPADPFLDVLRFEPTPQLRFENATGGTTEAERQLTGGAFVDRPPFTGTGFVAAEGMVIPLYWLVHSRIPAGAELVRYHADGREELVARYVDVVHGWRSGGTEKPAASLPQVSRFVGPMARWNDTYFSADLVGDEVVLVAEFESADELGFERASTGRWFRRVARAEVTELFEMYVTAKVAGVEVRVVDQWTQPDGVAAARVTYLGHNADIAEGLQLTKVDAGVYEASVAVAQLQDVVTSQLVPAAWQA</sequence>
<accession>A0A1I2CFM5</accession>
<dbReference type="OrthoDB" id="3748032at2"/>
<dbReference type="Proteomes" id="UP000198520">
    <property type="component" value="Unassembled WGS sequence"/>
</dbReference>